<proteinExistence type="predicted"/>
<organism evidence="3 4">
    <name type="scientific">Qipengyuania pacifica</name>
    <dbReference type="NCBI Taxonomy" id="2860199"/>
    <lineage>
        <taxon>Bacteria</taxon>
        <taxon>Pseudomonadati</taxon>
        <taxon>Pseudomonadota</taxon>
        <taxon>Alphaproteobacteria</taxon>
        <taxon>Sphingomonadales</taxon>
        <taxon>Erythrobacteraceae</taxon>
        <taxon>Qipengyuania</taxon>
    </lineage>
</organism>
<keyword evidence="2" id="KW-1133">Transmembrane helix</keyword>
<evidence type="ECO:0000313" key="3">
    <source>
        <dbReference type="EMBL" id="MBX7489684.1"/>
    </source>
</evidence>
<dbReference type="EMBL" id="JAIGNQ010000004">
    <property type="protein sequence ID" value="MBX7489684.1"/>
    <property type="molecule type" value="Genomic_DNA"/>
</dbReference>
<evidence type="ECO:0000313" key="4">
    <source>
        <dbReference type="Proteomes" id="UP000776651"/>
    </source>
</evidence>
<dbReference type="Proteomes" id="UP000776651">
    <property type="component" value="Unassembled WGS sequence"/>
</dbReference>
<comment type="caution">
    <text evidence="3">The sequence shown here is derived from an EMBL/GenBank/DDBJ whole genome shotgun (WGS) entry which is preliminary data.</text>
</comment>
<evidence type="ECO:0000256" key="1">
    <source>
        <dbReference type="SAM" id="MobiDB-lite"/>
    </source>
</evidence>
<feature type="region of interest" description="Disordered" evidence="1">
    <location>
        <begin position="56"/>
        <end position="79"/>
    </location>
</feature>
<name>A0ABS7JJJ8_9SPHN</name>
<evidence type="ECO:0000256" key="2">
    <source>
        <dbReference type="SAM" id="Phobius"/>
    </source>
</evidence>
<reference evidence="3 4" key="1">
    <citation type="submission" date="2021-08" db="EMBL/GenBank/DDBJ databases">
        <title>Comparative Genomics Analysis of the Genus Qipengyuania Reveals Extensive Genetic Diversity and Metabolic Versatility, Including the Description of Fifteen Novel Species.</title>
        <authorList>
            <person name="Liu Y."/>
        </authorList>
    </citation>
    <scope>NUCLEOTIDE SEQUENCE [LARGE SCALE GENOMIC DNA]</scope>
    <source>
        <strain evidence="3 4">GH25</strain>
    </source>
</reference>
<keyword evidence="4" id="KW-1185">Reference proteome</keyword>
<sequence>MIASCNAGDLTQIYPLARGSAPLIVALVSVALLGVSLQPVGLGANALIGKKDAVTTRDDRLEDGEGPPEAAPGLVFAEA</sequence>
<dbReference type="RefSeq" id="WP_221598769.1">
    <property type="nucleotide sequence ID" value="NZ_JAIGNQ010000004.1"/>
</dbReference>
<accession>A0ABS7JJJ8</accession>
<keyword evidence="2" id="KW-0472">Membrane</keyword>
<feature type="transmembrane region" description="Helical" evidence="2">
    <location>
        <begin position="23"/>
        <end position="48"/>
    </location>
</feature>
<keyword evidence="2" id="KW-0812">Transmembrane</keyword>
<protein>
    <submittedName>
        <fullName evidence="3">Uncharacterized protein</fullName>
    </submittedName>
</protein>
<gene>
    <name evidence="3" type="ORF">K3177_14280</name>
</gene>